<dbReference type="RefSeq" id="WP_112257799.1">
    <property type="nucleotide sequence ID" value="NZ_QMIG01000005.1"/>
</dbReference>
<dbReference type="PROSITE" id="PS51352">
    <property type="entry name" value="THIOREDOXIN_2"/>
    <property type="match status" value="1"/>
</dbReference>
<evidence type="ECO:0000256" key="8">
    <source>
        <dbReference type="ARBA" id="ARBA00067009"/>
    </source>
</evidence>
<evidence type="ECO:0000256" key="1">
    <source>
        <dbReference type="ARBA" id="ARBA00009796"/>
    </source>
</evidence>
<comment type="subunit">
    <text evidence="7">Homodimer. Forms both dimers and octamers; a tightly-associated dimer and a ring-like octamer.</text>
</comment>
<comment type="similarity">
    <text evidence="1">Belongs to the peroxiredoxin family. AhpC/Prx1 subfamily.</text>
</comment>
<dbReference type="Pfam" id="PF00578">
    <property type="entry name" value="AhpC-TSA"/>
    <property type="match status" value="1"/>
</dbReference>
<dbReference type="FunFam" id="3.40.30.10:FF:000118">
    <property type="entry name" value="Peroxiredoxin AhpE"/>
    <property type="match status" value="1"/>
</dbReference>
<dbReference type="EC" id="1.11.1.29" evidence="8"/>
<evidence type="ECO:0000313" key="15">
    <source>
        <dbReference type="Proteomes" id="UP000250462"/>
    </source>
</evidence>
<dbReference type="InterPro" id="IPR013766">
    <property type="entry name" value="Thioredoxin_domain"/>
</dbReference>
<feature type="active site" description="Cysteine sulfenic acid (-SOH) intermediate; for peroxidase activity" evidence="12">
    <location>
        <position position="44"/>
    </location>
</feature>
<evidence type="ECO:0000256" key="5">
    <source>
        <dbReference type="ARBA" id="ARBA00056930"/>
    </source>
</evidence>
<dbReference type="InterPro" id="IPR000866">
    <property type="entry name" value="AhpC/TSA"/>
</dbReference>
<evidence type="ECO:0000256" key="6">
    <source>
        <dbReference type="ARBA" id="ARBA00060973"/>
    </source>
</evidence>
<feature type="domain" description="Thioredoxin" evidence="13">
    <location>
        <begin position="2"/>
        <end position="152"/>
    </location>
</feature>
<gene>
    <name evidence="14" type="ORF">DPM12_08060</name>
</gene>
<reference evidence="14 15" key="1">
    <citation type="submission" date="2018-06" db="EMBL/GenBank/DDBJ databases">
        <title>Phytoactinopolyspora halophila sp. nov., a novel halophilic actinomycete isolated from a saline soil in China.</title>
        <authorList>
            <person name="Tang S.-K."/>
        </authorList>
    </citation>
    <scope>NUCLEOTIDE SEQUENCE [LARGE SCALE GENOMIC DNA]</scope>
    <source>
        <strain evidence="14 15">YIM 96934</strain>
    </source>
</reference>
<evidence type="ECO:0000256" key="2">
    <source>
        <dbReference type="ARBA" id="ARBA00023002"/>
    </source>
</evidence>
<dbReference type="InterPro" id="IPR036249">
    <property type="entry name" value="Thioredoxin-like_sf"/>
</dbReference>
<comment type="catalytic activity">
    <reaction evidence="4">
        <text>[mycoredoxin]-L-dithiol + a hydroperoxide = [mycoredoxin]-L-disulfide + an alcohol + H2O</text>
        <dbReference type="Rhea" id="RHEA:62640"/>
        <dbReference type="Rhea" id="RHEA-COMP:16137"/>
        <dbReference type="Rhea" id="RHEA-COMP:16138"/>
        <dbReference type="ChEBI" id="CHEBI:15377"/>
        <dbReference type="ChEBI" id="CHEBI:29950"/>
        <dbReference type="ChEBI" id="CHEBI:30879"/>
        <dbReference type="ChEBI" id="CHEBI:35924"/>
        <dbReference type="ChEBI" id="CHEBI:50058"/>
        <dbReference type="EC" id="1.11.1.29"/>
    </reaction>
</comment>
<organism evidence="14 15">
    <name type="scientific">Phytoactinopolyspora halophila</name>
    <dbReference type="NCBI Taxonomy" id="1981511"/>
    <lineage>
        <taxon>Bacteria</taxon>
        <taxon>Bacillati</taxon>
        <taxon>Actinomycetota</taxon>
        <taxon>Actinomycetes</taxon>
        <taxon>Jiangellales</taxon>
        <taxon>Jiangellaceae</taxon>
        <taxon>Phytoactinopolyspora</taxon>
    </lineage>
</organism>
<name>A0A329QY80_9ACTN</name>
<evidence type="ECO:0000256" key="7">
    <source>
        <dbReference type="ARBA" id="ARBA00065226"/>
    </source>
</evidence>
<protein>
    <recommendedName>
        <fullName evidence="9">Alkyl hydroperoxide reductase E</fullName>
        <ecNumber evidence="8">1.11.1.29</ecNumber>
    </recommendedName>
    <alternativeName>
        <fullName evidence="10">Mycoredoxin-dependent peroxiredoxin</fullName>
    </alternativeName>
    <alternativeName>
        <fullName evidence="11">Peroxiredoxin AhpE</fullName>
    </alternativeName>
    <alternativeName>
        <fullName evidence="3">Thioredoxin peroxidase</fullName>
    </alternativeName>
</protein>
<dbReference type="GO" id="GO:0045454">
    <property type="term" value="P:cell redox homeostasis"/>
    <property type="evidence" value="ECO:0007669"/>
    <property type="project" value="TreeGrafter"/>
</dbReference>
<dbReference type="SUPFAM" id="SSF52833">
    <property type="entry name" value="Thioredoxin-like"/>
    <property type="match status" value="1"/>
</dbReference>
<comment type="caution">
    <text evidence="14">The sequence shown here is derived from an EMBL/GenBank/DDBJ whole genome shotgun (WGS) entry which is preliminary data.</text>
</comment>
<proteinExistence type="inferred from homology"/>
<evidence type="ECO:0000256" key="4">
    <source>
        <dbReference type="ARBA" id="ARBA00052774"/>
    </source>
</evidence>
<dbReference type="AlphaFoldDB" id="A0A329QY80"/>
<accession>A0A329QY80</accession>
<dbReference type="Proteomes" id="UP000250462">
    <property type="component" value="Unassembled WGS sequence"/>
</dbReference>
<dbReference type="InterPro" id="IPR024706">
    <property type="entry name" value="Peroxiredoxin_AhpC-typ"/>
</dbReference>
<dbReference type="InterPro" id="IPR050217">
    <property type="entry name" value="Peroxiredoxin"/>
</dbReference>
<dbReference type="CDD" id="cd03018">
    <property type="entry name" value="PRX_AhpE_like"/>
    <property type="match status" value="1"/>
</dbReference>
<keyword evidence="2" id="KW-0560">Oxidoreductase</keyword>
<dbReference type="GO" id="GO:0033554">
    <property type="term" value="P:cellular response to stress"/>
    <property type="evidence" value="ECO:0007669"/>
    <property type="project" value="TreeGrafter"/>
</dbReference>
<evidence type="ECO:0000256" key="3">
    <source>
        <dbReference type="ARBA" id="ARBA00032824"/>
    </source>
</evidence>
<dbReference type="PANTHER" id="PTHR10681:SF128">
    <property type="entry name" value="THIOREDOXIN-DEPENDENT PEROXIDE REDUCTASE, MITOCHONDRIAL"/>
    <property type="match status" value="1"/>
</dbReference>
<evidence type="ECO:0000256" key="12">
    <source>
        <dbReference type="PIRSR" id="PIRSR000239-1"/>
    </source>
</evidence>
<evidence type="ECO:0000259" key="13">
    <source>
        <dbReference type="PROSITE" id="PS51352"/>
    </source>
</evidence>
<evidence type="ECO:0000256" key="11">
    <source>
        <dbReference type="ARBA" id="ARBA00083736"/>
    </source>
</evidence>
<dbReference type="GO" id="GO:0006979">
    <property type="term" value="P:response to oxidative stress"/>
    <property type="evidence" value="ECO:0007669"/>
    <property type="project" value="TreeGrafter"/>
</dbReference>
<dbReference type="OrthoDB" id="9812811at2"/>
<dbReference type="GO" id="GO:0008379">
    <property type="term" value="F:thioredoxin peroxidase activity"/>
    <property type="evidence" value="ECO:0007669"/>
    <property type="project" value="TreeGrafter"/>
</dbReference>
<dbReference type="Gene3D" id="3.40.30.10">
    <property type="entry name" value="Glutaredoxin"/>
    <property type="match status" value="1"/>
</dbReference>
<keyword evidence="15" id="KW-1185">Reference proteome</keyword>
<evidence type="ECO:0000256" key="9">
    <source>
        <dbReference type="ARBA" id="ARBA00068979"/>
    </source>
</evidence>
<evidence type="ECO:0000313" key="14">
    <source>
        <dbReference type="EMBL" id="RAW15598.1"/>
    </source>
</evidence>
<dbReference type="EMBL" id="QMIG01000005">
    <property type="protein sequence ID" value="RAW15598.1"/>
    <property type="molecule type" value="Genomic_DNA"/>
</dbReference>
<comment type="function">
    <text evidence="5">Thiol-specific peroxidase that catalyzes the reduction of hydrogen peroxide and organic hydroperoxides to water and alcohols, respectively. Plays a role in cell protection against oxidative stress by detoxifying peroxides. May represent an important antioxidant defense against cytotoxic peroxides, especially peroxynitrite, which can be formed by activated macrophages during infection.</text>
</comment>
<comment type="similarity">
    <text evidence="6">Belongs to the peroxiredoxin family. AhpE subfamily.</text>
</comment>
<dbReference type="PIRSF" id="PIRSF000239">
    <property type="entry name" value="AHPC"/>
    <property type="match status" value="1"/>
</dbReference>
<sequence length="155" mass="17264">MTLIGTPAPDFERPDQHGRTWRLSALRGHAVVIVFFPFAFTRVCTGELAELRDEMLPSLPDGTVVLAMSCDSMFALRVFAESEKLEFPLLSDFWPHGVVASSYGVFDEERGCARRGSFLIDAKGIVRWSVVNAIPNARDVDDYRRALDGLAITSR</sequence>
<dbReference type="GO" id="GO:0042744">
    <property type="term" value="P:hydrogen peroxide catabolic process"/>
    <property type="evidence" value="ECO:0007669"/>
    <property type="project" value="TreeGrafter"/>
</dbReference>
<dbReference type="GO" id="GO:0005829">
    <property type="term" value="C:cytosol"/>
    <property type="evidence" value="ECO:0007669"/>
    <property type="project" value="TreeGrafter"/>
</dbReference>
<evidence type="ECO:0000256" key="10">
    <source>
        <dbReference type="ARBA" id="ARBA00082991"/>
    </source>
</evidence>
<dbReference type="PANTHER" id="PTHR10681">
    <property type="entry name" value="THIOREDOXIN PEROXIDASE"/>
    <property type="match status" value="1"/>
</dbReference>